<dbReference type="InterPro" id="IPR058130">
    <property type="entry name" value="PEA_transf_C"/>
</dbReference>
<feature type="transmembrane region" description="Helical" evidence="7">
    <location>
        <begin position="176"/>
        <end position="197"/>
    </location>
</feature>
<organism evidence="9 10">
    <name type="scientific">Porphyromonas gingivalis</name>
    <name type="common">Bacteroides gingivalis</name>
    <dbReference type="NCBI Taxonomy" id="837"/>
    <lineage>
        <taxon>Bacteria</taxon>
        <taxon>Pseudomonadati</taxon>
        <taxon>Bacteroidota</taxon>
        <taxon>Bacteroidia</taxon>
        <taxon>Bacteroidales</taxon>
        <taxon>Porphyromonadaceae</taxon>
        <taxon>Porphyromonas</taxon>
    </lineage>
</organism>
<feature type="domain" description="Sulfatase N-terminal" evidence="8">
    <location>
        <begin position="262"/>
        <end position="541"/>
    </location>
</feature>
<comment type="subcellular location">
    <subcellularLocation>
        <location evidence="1">Cell membrane</location>
        <topology evidence="1">Multi-pass membrane protein</topology>
    </subcellularLocation>
</comment>
<dbReference type="EMBL" id="CP116613">
    <property type="protein sequence ID" value="WCF99966.1"/>
    <property type="molecule type" value="Genomic_DNA"/>
</dbReference>
<evidence type="ECO:0000313" key="10">
    <source>
        <dbReference type="Proteomes" id="UP001179540"/>
    </source>
</evidence>
<dbReference type="GO" id="GO:0016776">
    <property type="term" value="F:phosphotransferase activity, phosphate group as acceptor"/>
    <property type="evidence" value="ECO:0007669"/>
    <property type="project" value="TreeGrafter"/>
</dbReference>
<dbReference type="AlphaFoldDB" id="A0AAE9X802"/>
<gene>
    <name evidence="9" type="ORF">NY149_04905</name>
</gene>
<dbReference type="InterPro" id="IPR040423">
    <property type="entry name" value="PEA_transferase"/>
</dbReference>
<evidence type="ECO:0000256" key="3">
    <source>
        <dbReference type="ARBA" id="ARBA00022679"/>
    </source>
</evidence>
<evidence type="ECO:0000256" key="7">
    <source>
        <dbReference type="SAM" id="Phobius"/>
    </source>
</evidence>
<dbReference type="InterPro" id="IPR017850">
    <property type="entry name" value="Alkaline_phosphatase_core_sf"/>
</dbReference>
<feature type="transmembrane region" description="Helical" evidence="7">
    <location>
        <begin position="149"/>
        <end position="170"/>
    </location>
</feature>
<dbReference type="PANTHER" id="PTHR30443">
    <property type="entry name" value="INNER MEMBRANE PROTEIN"/>
    <property type="match status" value="1"/>
</dbReference>
<evidence type="ECO:0000259" key="8">
    <source>
        <dbReference type="Pfam" id="PF00884"/>
    </source>
</evidence>
<proteinExistence type="predicted"/>
<dbReference type="PANTHER" id="PTHR30443:SF2">
    <property type="entry name" value="PHOSPHOETHANOLAMINE TRANSFERASE EPTC"/>
    <property type="match status" value="1"/>
</dbReference>
<protein>
    <submittedName>
        <fullName evidence="9">Phosphoethanolamine transferase</fullName>
    </submittedName>
</protein>
<sequence>MIDLFSKLRNSDCSLRQNASNTYVHRLLSRSYLLFFLAFLQLIVNESYRRVLVSWNMEVRFADILIAPIVWSLVVYLLLAAIPSRRLYRGIMWPVILIATLMYVVEMYLLRCYGTVFIPYIATAFLATTSAEASAFWREAFSWSDIGHVAGWYAIVWLVSLTLGRLLHLLPSRPKFLLPLLLLFLSPILYAAVWHYPKALDQLSEDRGYAFSYPTAAPCERLAWSISQSLMEGKEINALFDRINSSTKRDMVTKVSPKAPHTVVLVLGESARPDYMHSYGYPLENTPRLDSLLASGAAVQFDDVVSAKPNTQGSIAAMMSIGESRARGKWYDDPMLIPLLRSAGYYTFWLSAQEKLGFAVQNVTAIAKLSDSTLFVFRGMDDVVLPNLMQRAEYQNLFEVVHLSGSHVSYQDRYPSEFGKFTSENLPSHHDESKDAVVAHYVNSLYYTDYILGEIERKYANEDAIIIYLSDHGQVLYDAPNNPNLVGHSFSQQGVSIPLFIYLSPSMRAKYPELIPRLQSIRSRRIMTDVLPYAIMGLLGIESPLYNPELDFWGTGYDEHRPRVIYTDDSSLVID</sequence>
<keyword evidence="5 7" id="KW-1133">Transmembrane helix</keyword>
<dbReference type="GO" id="GO:0005886">
    <property type="term" value="C:plasma membrane"/>
    <property type="evidence" value="ECO:0007669"/>
    <property type="project" value="UniProtKB-SubCell"/>
</dbReference>
<dbReference type="GO" id="GO:0009244">
    <property type="term" value="P:lipopolysaccharide core region biosynthetic process"/>
    <property type="evidence" value="ECO:0007669"/>
    <property type="project" value="TreeGrafter"/>
</dbReference>
<evidence type="ECO:0000256" key="1">
    <source>
        <dbReference type="ARBA" id="ARBA00004651"/>
    </source>
</evidence>
<dbReference type="Gene3D" id="3.40.720.10">
    <property type="entry name" value="Alkaline Phosphatase, subunit A"/>
    <property type="match status" value="1"/>
</dbReference>
<dbReference type="Pfam" id="PF00884">
    <property type="entry name" value="Sulfatase"/>
    <property type="match status" value="1"/>
</dbReference>
<evidence type="ECO:0000256" key="6">
    <source>
        <dbReference type="ARBA" id="ARBA00023136"/>
    </source>
</evidence>
<keyword evidence="4 7" id="KW-0812">Transmembrane</keyword>
<keyword evidence="6 7" id="KW-0472">Membrane</keyword>
<keyword evidence="3 9" id="KW-0808">Transferase</keyword>
<evidence type="ECO:0000256" key="5">
    <source>
        <dbReference type="ARBA" id="ARBA00022989"/>
    </source>
</evidence>
<keyword evidence="2" id="KW-1003">Cell membrane</keyword>
<feature type="transmembrane region" description="Helical" evidence="7">
    <location>
        <begin position="64"/>
        <end position="82"/>
    </location>
</feature>
<feature type="transmembrane region" description="Helical" evidence="7">
    <location>
        <begin position="27"/>
        <end position="44"/>
    </location>
</feature>
<evidence type="ECO:0000256" key="4">
    <source>
        <dbReference type="ARBA" id="ARBA00022692"/>
    </source>
</evidence>
<dbReference type="SUPFAM" id="SSF53649">
    <property type="entry name" value="Alkaline phosphatase-like"/>
    <property type="match status" value="1"/>
</dbReference>
<dbReference type="Proteomes" id="UP001179540">
    <property type="component" value="Chromosome"/>
</dbReference>
<dbReference type="RefSeq" id="WP_021662211.1">
    <property type="nucleotide sequence ID" value="NZ_BAABSI010000008.1"/>
</dbReference>
<dbReference type="CDD" id="cd16017">
    <property type="entry name" value="LptA"/>
    <property type="match status" value="1"/>
</dbReference>
<dbReference type="InterPro" id="IPR000917">
    <property type="entry name" value="Sulfatase_N"/>
</dbReference>
<feature type="transmembrane region" description="Helical" evidence="7">
    <location>
        <begin position="91"/>
        <end position="110"/>
    </location>
</feature>
<evidence type="ECO:0000313" key="9">
    <source>
        <dbReference type="EMBL" id="WCF99966.1"/>
    </source>
</evidence>
<reference evidence="9" key="1">
    <citation type="submission" date="2023-01" db="EMBL/GenBank/DDBJ databases">
        <title>Phages are important unrecognized players in the ecology of the oral pathogen Porphyromonas gingivalis.</title>
        <authorList>
            <person name="Matrishin C.B."/>
            <person name="Kauffman K.M."/>
        </authorList>
    </citation>
    <scope>NUCLEOTIDE SEQUENCE</scope>
    <source>
        <strain evidence="9">HG1691old</strain>
    </source>
</reference>
<accession>A0AAE9X802</accession>
<evidence type="ECO:0000256" key="2">
    <source>
        <dbReference type="ARBA" id="ARBA00022475"/>
    </source>
</evidence>
<name>A0AAE9X802_PORGN</name>